<evidence type="ECO:0000313" key="1">
    <source>
        <dbReference type="EMBL" id="JAH59717.1"/>
    </source>
</evidence>
<dbReference type="AlphaFoldDB" id="A0A0E9U1U1"/>
<protein>
    <submittedName>
        <fullName evidence="1">Uncharacterized protein</fullName>
    </submittedName>
</protein>
<reference evidence="1" key="2">
    <citation type="journal article" date="2015" name="Fish Shellfish Immunol.">
        <title>Early steps in the European eel (Anguilla anguilla)-Vibrio vulnificus interaction in the gills: Role of the RtxA13 toxin.</title>
        <authorList>
            <person name="Callol A."/>
            <person name="Pajuelo D."/>
            <person name="Ebbesson L."/>
            <person name="Teles M."/>
            <person name="MacKenzie S."/>
            <person name="Amaro C."/>
        </authorList>
    </citation>
    <scope>NUCLEOTIDE SEQUENCE</scope>
</reference>
<accession>A0A0E9U1U1</accession>
<sequence>MLNSSELLFFSFPDSCVTPLLWSMLDIC</sequence>
<organism evidence="1">
    <name type="scientific">Anguilla anguilla</name>
    <name type="common">European freshwater eel</name>
    <name type="synonym">Muraena anguilla</name>
    <dbReference type="NCBI Taxonomy" id="7936"/>
    <lineage>
        <taxon>Eukaryota</taxon>
        <taxon>Metazoa</taxon>
        <taxon>Chordata</taxon>
        <taxon>Craniata</taxon>
        <taxon>Vertebrata</taxon>
        <taxon>Euteleostomi</taxon>
        <taxon>Actinopterygii</taxon>
        <taxon>Neopterygii</taxon>
        <taxon>Teleostei</taxon>
        <taxon>Anguilliformes</taxon>
        <taxon>Anguillidae</taxon>
        <taxon>Anguilla</taxon>
    </lineage>
</organism>
<reference evidence="1" key="1">
    <citation type="submission" date="2014-11" db="EMBL/GenBank/DDBJ databases">
        <authorList>
            <person name="Amaro Gonzalez C."/>
        </authorList>
    </citation>
    <scope>NUCLEOTIDE SEQUENCE</scope>
</reference>
<dbReference type="EMBL" id="GBXM01048860">
    <property type="protein sequence ID" value="JAH59717.1"/>
    <property type="molecule type" value="Transcribed_RNA"/>
</dbReference>
<proteinExistence type="predicted"/>
<name>A0A0E9U1U1_ANGAN</name>